<accession>A4CNN7</accession>
<dbReference type="MEROPS" id="S12.950"/>
<evidence type="ECO:0000259" key="1">
    <source>
        <dbReference type="Pfam" id="PF00144"/>
    </source>
</evidence>
<name>A4CNN7_ROBBH</name>
<dbReference type="KEGG" id="rbi:RB2501_00471"/>
<dbReference type="Gene3D" id="3.40.710.10">
    <property type="entry name" value="DD-peptidase/beta-lactamase superfamily"/>
    <property type="match status" value="1"/>
</dbReference>
<dbReference type="PANTHER" id="PTHR43283:SF3">
    <property type="entry name" value="BETA-LACTAMASE FAMILY PROTEIN (AFU_ORTHOLOGUE AFUA_5G07500)"/>
    <property type="match status" value="1"/>
</dbReference>
<dbReference type="PANTHER" id="PTHR43283">
    <property type="entry name" value="BETA-LACTAMASE-RELATED"/>
    <property type="match status" value="1"/>
</dbReference>
<dbReference type="SUPFAM" id="SSF56601">
    <property type="entry name" value="beta-lactamase/transpeptidase-like"/>
    <property type="match status" value="1"/>
</dbReference>
<dbReference type="OrthoDB" id="1522765at2"/>
<gene>
    <name evidence="2" type="ordered locus">RB2501_00471</name>
</gene>
<dbReference type="HOGENOM" id="CLU_020027_11_2_10"/>
<keyword evidence="3" id="KW-1185">Reference proteome</keyword>
<dbReference type="InterPro" id="IPR012338">
    <property type="entry name" value="Beta-lactam/transpept-like"/>
</dbReference>
<dbReference type="EMBL" id="CP001712">
    <property type="protein sequence ID" value="EAR14504.1"/>
    <property type="molecule type" value="Genomic_DNA"/>
</dbReference>
<reference evidence="2 3" key="1">
    <citation type="journal article" date="2009" name="J. Bacteriol.">
        <title>Complete genome sequence of Robiginitalea biformata HTCC2501.</title>
        <authorList>
            <person name="Oh H.M."/>
            <person name="Giovannoni S.J."/>
            <person name="Lee K."/>
            <person name="Ferriera S."/>
            <person name="Johnson J."/>
            <person name="Cho J.C."/>
        </authorList>
    </citation>
    <scope>NUCLEOTIDE SEQUENCE [LARGE SCALE GENOMIC DNA]</scope>
    <source>
        <strain evidence="3">ATCC BAA-864 / HTCC2501 / KCTC 12146</strain>
    </source>
</reference>
<dbReference type="AlphaFoldDB" id="A4CNN7"/>
<dbReference type="eggNOG" id="COG1680">
    <property type="taxonomic scope" value="Bacteria"/>
</dbReference>
<sequence>MIVLFPYLKHRYYRHFRSQTRVLPSRLLAVGFLGLLVSCGGKSENSDSAAPNPEVVTAEAASRIDSLLRNMVVTGNVAGISALVWEKGQEAYFGAYGYSDREDSIPMDRNTIVQIYSMTKPITGTALMTLYEDGAFELDDPLTQYAPEFADMQVYTGVDENGEMLLEPVHRPISIRDITRHTAGFPNRPNIPGLSEALAAADPLNRENTLQQLGAKFGSLPLWFQPGSQWEYGPSVDVQAFLVERISGQPYGAYVREHVLDPLGMEETRYFVPESDRDRFSAMYRREDDSTLTQLPDSTAKIEYLQRWPLTRGGWGLTSTLDDYMRFARMLLNKGVLEGRAVLEPETVELMATNHLPDSVEERSWLPGKGNVGFGIDFAVRVAPPASPEENNGVVGEFFWDGAASTLFWVDPKNDLAAVLFVQLFPYDPIKLHKKFRDAVYGPYQPRSGTETE</sequence>
<evidence type="ECO:0000313" key="2">
    <source>
        <dbReference type="EMBL" id="EAR14504.1"/>
    </source>
</evidence>
<organism evidence="2 3">
    <name type="scientific">Robiginitalea biformata (strain ATCC BAA-864 / DSM 15991 / KCTC 12146 / HTCC2501)</name>
    <dbReference type="NCBI Taxonomy" id="313596"/>
    <lineage>
        <taxon>Bacteria</taxon>
        <taxon>Pseudomonadati</taxon>
        <taxon>Bacteroidota</taxon>
        <taxon>Flavobacteriia</taxon>
        <taxon>Flavobacteriales</taxon>
        <taxon>Flavobacteriaceae</taxon>
        <taxon>Robiginitalea</taxon>
    </lineage>
</organism>
<feature type="domain" description="Beta-lactamase-related" evidence="1">
    <location>
        <begin position="65"/>
        <end position="428"/>
    </location>
</feature>
<proteinExistence type="predicted"/>
<evidence type="ECO:0000313" key="3">
    <source>
        <dbReference type="Proteomes" id="UP000009049"/>
    </source>
</evidence>
<dbReference type="Proteomes" id="UP000009049">
    <property type="component" value="Chromosome"/>
</dbReference>
<dbReference type="RefSeq" id="WP_015755292.1">
    <property type="nucleotide sequence ID" value="NC_013222.1"/>
</dbReference>
<dbReference type="InterPro" id="IPR050789">
    <property type="entry name" value="Diverse_Enzym_Activities"/>
</dbReference>
<dbReference type="Pfam" id="PF00144">
    <property type="entry name" value="Beta-lactamase"/>
    <property type="match status" value="1"/>
</dbReference>
<dbReference type="InterPro" id="IPR001466">
    <property type="entry name" value="Beta-lactam-related"/>
</dbReference>
<protein>
    <recommendedName>
        <fullName evidence="1">Beta-lactamase-related domain-containing protein</fullName>
    </recommendedName>
</protein>
<dbReference type="STRING" id="313596.RB2501_00471"/>